<dbReference type="InterPro" id="IPR003657">
    <property type="entry name" value="WRKY_dom"/>
</dbReference>
<keyword evidence="6" id="KW-0539">Nucleus</keyword>
<evidence type="ECO:0000256" key="1">
    <source>
        <dbReference type="ARBA" id="ARBA00004123"/>
    </source>
</evidence>
<evidence type="ECO:0000256" key="7">
    <source>
        <dbReference type="SAM" id="MobiDB-lite"/>
    </source>
</evidence>
<feature type="compositionally biased region" description="Basic and acidic residues" evidence="7">
    <location>
        <begin position="44"/>
        <end position="75"/>
    </location>
</feature>
<sequence length="444" mass="49232">MKENGRDEAGEYAVEKSTPETDKSDKMEPEKELYSGDDDGLSQLRHEESLDADMENLHDDAVRDTLAKDHVEGVRENSAVEPNGEDIREVKESESGKENVVRETVPVDEVSVENREVDPSMVEPSLVSAAPTKQEQRSDTRVVNNLSVSPVLRTPPRDGYNWRKYGQKQVKSPKGSRSYYRCTYSDCCAKKIECSNDSGNVIEIVNKGSHSHEPPRKISFSPREIAMPPASEDNTVVQELAIVVPSCSAKENICQSLTLKRHCENEAMEEPEPKRRLKKDSSQSSDSVSKPGKKHKFVVHAAGDVGISGDGYRWRKYGQKMVKGNPNPRNYYRCTSAGCPVRKHIETAVENTTAVIITYKGVHNHDMPVPKKRHGPPSSMLMAAAAPTSMRTRSDDQVNIPASSQCSVGLENEKQSSETLEVGGEKVMESARTLLSIGFEIKQC</sequence>
<protein>
    <recommendedName>
        <fullName evidence="8">WRKY domain-containing protein</fullName>
    </recommendedName>
</protein>
<dbReference type="Gene3D" id="2.20.25.80">
    <property type="entry name" value="WRKY domain"/>
    <property type="match status" value="2"/>
</dbReference>
<comment type="subcellular location">
    <subcellularLocation>
        <location evidence="1">Nucleus</location>
    </subcellularLocation>
</comment>
<feature type="domain" description="WRKY" evidence="8">
    <location>
        <begin position="158"/>
        <end position="215"/>
    </location>
</feature>
<dbReference type="PANTHER" id="PTHR31221:SF288">
    <property type="entry name" value="WRKY DOMAIN-CONTAINING PROTEIN"/>
    <property type="match status" value="1"/>
</dbReference>
<feature type="region of interest" description="Disordered" evidence="7">
    <location>
        <begin position="265"/>
        <end position="295"/>
    </location>
</feature>
<dbReference type="SMART" id="SM00774">
    <property type="entry name" value="WRKY"/>
    <property type="match status" value="2"/>
</dbReference>
<evidence type="ECO:0000313" key="10">
    <source>
        <dbReference type="Proteomes" id="UP000467841"/>
    </source>
</evidence>
<dbReference type="EMBL" id="CACVBM020000155">
    <property type="protein sequence ID" value="CAA7015189.1"/>
    <property type="molecule type" value="Genomic_DNA"/>
</dbReference>
<proteinExistence type="predicted"/>
<keyword evidence="3" id="KW-0805">Transcription regulation</keyword>
<keyword evidence="2" id="KW-0677">Repeat</keyword>
<dbReference type="AlphaFoldDB" id="A0A6D2HKG2"/>
<evidence type="ECO:0000256" key="3">
    <source>
        <dbReference type="ARBA" id="ARBA00023015"/>
    </source>
</evidence>
<evidence type="ECO:0000256" key="2">
    <source>
        <dbReference type="ARBA" id="ARBA00022737"/>
    </source>
</evidence>
<dbReference type="PANTHER" id="PTHR31221">
    <property type="entry name" value="WRKY TRANSCRIPTION FACTOR PROTEIN 1-RELATED"/>
    <property type="match status" value="1"/>
</dbReference>
<dbReference type="GO" id="GO:0005634">
    <property type="term" value="C:nucleus"/>
    <property type="evidence" value="ECO:0007669"/>
    <property type="project" value="UniProtKB-SubCell"/>
</dbReference>
<feature type="domain" description="WRKY" evidence="8">
    <location>
        <begin position="303"/>
        <end position="368"/>
    </location>
</feature>
<dbReference type="PROSITE" id="PS50811">
    <property type="entry name" value="WRKY"/>
    <property type="match status" value="2"/>
</dbReference>
<organism evidence="9 10">
    <name type="scientific">Microthlaspi erraticum</name>
    <dbReference type="NCBI Taxonomy" id="1685480"/>
    <lineage>
        <taxon>Eukaryota</taxon>
        <taxon>Viridiplantae</taxon>
        <taxon>Streptophyta</taxon>
        <taxon>Embryophyta</taxon>
        <taxon>Tracheophyta</taxon>
        <taxon>Spermatophyta</taxon>
        <taxon>Magnoliopsida</taxon>
        <taxon>eudicotyledons</taxon>
        <taxon>Gunneridae</taxon>
        <taxon>Pentapetalae</taxon>
        <taxon>rosids</taxon>
        <taxon>malvids</taxon>
        <taxon>Brassicales</taxon>
        <taxon>Brassicaceae</taxon>
        <taxon>Coluteocarpeae</taxon>
        <taxon>Microthlaspi</taxon>
    </lineage>
</organism>
<comment type="caution">
    <text evidence="9">The sequence shown here is derived from an EMBL/GenBank/DDBJ whole genome shotgun (WGS) entry which is preliminary data.</text>
</comment>
<dbReference type="GO" id="GO:0003700">
    <property type="term" value="F:DNA-binding transcription factor activity"/>
    <property type="evidence" value="ECO:0007669"/>
    <property type="project" value="InterPro"/>
</dbReference>
<dbReference type="OrthoDB" id="764896at2759"/>
<feature type="compositionally biased region" description="Basic and acidic residues" evidence="7">
    <location>
        <begin position="85"/>
        <end position="101"/>
    </location>
</feature>
<feature type="region of interest" description="Disordered" evidence="7">
    <location>
        <begin position="1"/>
        <end position="155"/>
    </location>
</feature>
<evidence type="ECO:0000256" key="6">
    <source>
        <dbReference type="ARBA" id="ARBA00023242"/>
    </source>
</evidence>
<keyword evidence="4" id="KW-0238">DNA-binding</keyword>
<keyword evidence="5" id="KW-0804">Transcription</keyword>
<dbReference type="Pfam" id="PF03106">
    <property type="entry name" value="WRKY"/>
    <property type="match status" value="2"/>
</dbReference>
<dbReference type="FunFam" id="2.20.25.80:FF:000006">
    <property type="entry name" value="WRKY transcription factor"/>
    <property type="match status" value="1"/>
</dbReference>
<feature type="compositionally biased region" description="Basic and acidic residues" evidence="7">
    <location>
        <begin position="1"/>
        <end position="34"/>
    </location>
</feature>
<dbReference type="GO" id="GO:0043565">
    <property type="term" value="F:sequence-specific DNA binding"/>
    <property type="evidence" value="ECO:0007669"/>
    <property type="project" value="InterPro"/>
</dbReference>
<dbReference type="SUPFAM" id="SSF118290">
    <property type="entry name" value="WRKY DNA-binding domain"/>
    <property type="match status" value="2"/>
</dbReference>
<keyword evidence="10" id="KW-1185">Reference proteome</keyword>
<evidence type="ECO:0000256" key="4">
    <source>
        <dbReference type="ARBA" id="ARBA00023125"/>
    </source>
</evidence>
<name>A0A6D2HKG2_9BRAS</name>
<evidence type="ECO:0000313" key="9">
    <source>
        <dbReference type="EMBL" id="CAA7015189.1"/>
    </source>
</evidence>
<gene>
    <name evidence="9" type="ORF">MERR_LOCUS2424</name>
</gene>
<reference evidence="9" key="1">
    <citation type="submission" date="2020-01" db="EMBL/GenBank/DDBJ databases">
        <authorList>
            <person name="Mishra B."/>
        </authorList>
    </citation>
    <scope>NUCLEOTIDE SEQUENCE [LARGE SCALE GENOMIC DNA]</scope>
</reference>
<evidence type="ECO:0000256" key="5">
    <source>
        <dbReference type="ARBA" id="ARBA00023163"/>
    </source>
</evidence>
<dbReference type="Proteomes" id="UP000467841">
    <property type="component" value="Unassembled WGS sequence"/>
</dbReference>
<evidence type="ECO:0000259" key="8">
    <source>
        <dbReference type="PROSITE" id="PS50811"/>
    </source>
</evidence>
<dbReference type="InterPro" id="IPR036576">
    <property type="entry name" value="WRKY_dom_sf"/>
</dbReference>
<dbReference type="InterPro" id="IPR044810">
    <property type="entry name" value="WRKY_plant"/>
</dbReference>
<accession>A0A6D2HKG2</accession>